<comment type="similarity">
    <text evidence="1">Belongs to the CbxX/CfxQ family.</text>
</comment>
<evidence type="ECO:0000256" key="1">
    <source>
        <dbReference type="ARBA" id="ARBA00010378"/>
    </source>
</evidence>
<dbReference type="CDD" id="cd00009">
    <property type="entry name" value="AAA"/>
    <property type="match status" value="3"/>
</dbReference>
<feature type="compositionally biased region" description="Pro residues" evidence="9">
    <location>
        <begin position="2716"/>
        <end position="2731"/>
    </location>
</feature>
<evidence type="ECO:0000256" key="8">
    <source>
        <dbReference type="SAM" id="Coils"/>
    </source>
</evidence>
<dbReference type="PROSITE" id="PS01358">
    <property type="entry name" value="ZF_RANBP2_1"/>
    <property type="match status" value="2"/>
</dbReference>
<keyword evidence="8" id="KW-0175">Coiled coil</keyword>
<dbReference type="InterPro" id="IPR050773">
    <property type="entry name" value="CbxX/CfxQ_RuBisCO_ESX"/>
</dbReference>
<feature type="compositionally biased region" description="Low complexity" evidence="9">
    <location>
        <begin position="251"/>
        <end position="264"/>
    </location>
</feature>
<proteinExistence type="inferred from homology"/>
<feature type="coiled-coil region" evidence="8">
    <location>
        <begin position="2837"/>
        <end position="2868"/>
    </location>
</feature>
<dbReference type="InterPro" id="IPR003593">
    <property type="entry name" value="AAA+_ATPase"/>
</dbReference>
<dbReference type="InterPro" id="IPR001876">
    <property type="entry name" value="Znf_RanBP2"/>
</dbReference>
<dbReference type="PANTHER" id="PTHR43392:SF2">
    <property type="entry name" value="AAA-TYPE ATPASE FAMILY PROTEIN _ ANKYRIN REPEAT FAMILY PROTEIN"/>
    <property type="match status" value="1"/>
</dbReference>
<dbReference type="PROSITE" id="PS50199">
    <property type="entry name" value="ZF_RANBP2_2"/>
    <property type="match status" value="2"/>
</dbReference>
<dbReference type="EMBL" id="CDMZ01002618">
    <property type="protein sequence ID" value="CEM43138.1"/>
    <property type="molecule type" value="Genomic_DNA"/>
</dbReference>
<dbReference type="FunFam" id="3.40.50.300:FF:000216">
    <property type="entry name" value="Type VII secretion ATPase EccA"/>
    <property type="match status" value="1"/>
</dbReference>
<feature type="compositionally biased region" description="Low complexity" evidence="9">
    <location>
        <begin position="2549"/>
        <end position="2570"/>
    </location>
</feature>
<dbReference type="VEuPathDB" id="CryptoDB:Cvel_6756"/>
<feature type="domain" description="RanBP2-type" evidence="10">
    <location>
        <begin position="998"/>
        <end position="1028"/>
    </location>
</feature>
<reference evidence="11" key="1">
    <citation type="submission" date="2014-11" db="EMBL/GenBank/DDBJ databases">
        <authorList>
            <person name="Otto D Thomas"/>
            <person name="Naeem Raeece"/>
        </authorList>
    </citation>
    <scope>NUCLEOTIDE SEQUENCE</scope>
</reference>
<feature type="region of interest" description="Disordered" evidence="9">
    <location>
        <begin position="1586"/>
        <end position="1624"/>
    </location>
</feature>
<dbReference type="GO" id="GO:0008270">
    <property type="term" value="F:zinc ion binding"/>
    <property type="evidence" value="ECO:0007669"/>
    <property type="project" value="UniProtKB-KW"/>
</dbReference>
<evidence type="ECO:0000256" key="6">
    <source>
        <dbReference type="ARBA" id="ARBA00022840"/>
    </source>
</evidence>
<evidence type="ECO:0000256" key="5">
    <source>
        <dbReference type="ARBA" id="ARBA00022833"/>
    </source>
</evidence>
<evidence type="ECO:0000256" key="7">
    <source>
        <dbReference type="PROSITE-ProRule" id="PRU00322"/>
    </source>
</evidence>
<keyword evidence="4 7" id="KW-0863">Zinc-finger</keyword>
<dbReference type="SUPFAM" id="SSF52540">
    <property type="entry name" value="P-loop containing nucleoside triphosphate hydrolases"/>
    <property type="match status" value="3"/>
</dbReference>
<dbReference type="SUPFAM" id="SSF57850">
    <property type="entry name" value="RING/U-box"/>
    <property type="match status" value="1"/>
</dbReference>
<dbReference type="InterPro" id="IPR027417">
    <property type="entry name" value="P-loop_NTPase"/>
</dbReference>
<dbReference type="PRINTS" id="PR00819">
    <property type="entry name" value="CBXCFQXSUPER"/>
</dbReference>
<organism evidence="11">
    <name type="scientific">Chromera velia CCMP2878</name>
    <dbReference type="NCBI Taxonomy" id="1169474"/>
    <lineage>
        <taxon>Eukaryota</taxon>
        <taxon>Sar</taxon>
        <taxon>Alveolata</taxon>
        <taxon>Colpodellida</taxon>
        <taxon>Chromeraceae</taxon>
        <taxon>Chromera</taxon>
    </lineage>
</organism>
<name>A0A0G4HGQ9_9ALVE</name>
<feature type="compositionally biased region" description="Polar residues" evidence="9">
    <location>
        <begin position="1085"/>
        <end position="1094"/>
    </location>
</feature>
<evidence type="ECO:0000313" key="11">
    <source>
        <dbReference type="EMBL" id="CEM43138.1"/>
    </source>
</evidence>
<dbReference type="Gene3D" id="3.40.50.300">
    <property type="entry name" value="P-loop containing nucleotide triphosphate hydrolases"/>
    <property type="match status" value="3"/>
</dbReference>
<sequence length="2902" mass="316085">MGMEPPFSGYSTDLLEKIDRRLAATIERITATARGTKKKKASDSAKKGGQGVAFEYALKEGAKVMLPKDTDPRLTKMRVGWSAQMAKCCGKEGEVIDMNERDVGIKVEGQGETAGTAATFLWDIELLPPTVERMCLDGCTLASTTVEDFRHRCSVCHWRLPRWAKVRICHTHSYVVCRYCQGRPEIPSVGMVVVRGPTCPPFTEPVFSKGTVTSVPNQGGGVAEVDVKWESEGVGRYLSAPFADVVPSPSPQNSQNSQASSTSSSQLLCKYRMPLKALPKPGDAQQTVHRNDYIVNIHNGLTGIVEQYNKGDTRPVVYYDQDADRECSYANSLVVLFPAGTLSAGTNILYRDRDQGDRWVHATIETFSGPTHGFVVRTEQGKQASRVWPNRIKLRSTGGTNAWKVGQKVLYYSPQVNVFPGKVEAILPNKKLSVTWVSNQLSASELETSDLQAVEELLNGPGENTQKPICSECRTEINQPKDGEASEAKQCMCAGCTQNGGAYVVCSQCCSLAEEIAVETLETAEIRVGDLVYISHDGRQDPAETEKEVMVPVLRESKEDRKFAAYVNRNYHRCDVCRVTLVAGNWFRCNGCYDYDLCKETKCQNLQRSTCVALVTDVHYKNATRGKQEGFPLDSVFARRLVFRVVRLSDGAAGAIVEPSFAGGLKSKNTATASQGGSKSNSTESPWHLALADEAPPPDAGGADNPIAAVGFEPGDIVELCSQSAQFEVNGGWGWCLGRVGEDVQGLVWRAPVGLVGDRVQLDVGATGRLGIAETHGKCLGRQRQRKVGVVTQEGVERNGRLRNVEVTLPEGQYPSAKFRRSLYPGSVLCTASRHSVMLEEDWKDLKEKAQKVPGTTNLDILLAQWGPSVWDQMEKTAEAADSASGKEGEKEVREKLETLPAGWEASRRKLCEKWPNLVPPSTSATSTGLQQQAQQKQTGNQKQVKLPPLAPKGIKKGAQIGGTTGNQQHPPQMGHWRCLACSYVNASCNWRCVLCAENGKDWKCTICGRHNKCTDGVCPACKTVQEIPPTSATTGQTVGKHTGAWEPADKKGQARGRWVCCGSKFQISPSCKHMEEKPNMNINVSPLVFSNSPVPKGAKSKPENAEEPGSDSDLSSDGESDVGEGKGKENPPSPSQTATTSELEHDHKEVFGVCRLCTKCQNCTGFGETCLASRRRPSSANKGGAECGCGSGTEGCGKCGLCAKCAIDVPKCEHSSSSDETGEEDSSDTPLKLTPALKQWGADGLWNPKWKQEEEAVVWLESSLAGGDAGGRGGGNQQAGGDNLSLLKMSETAEEEENEDRLVASMYKRPEEAASQLLASMKDADSYYEPIKTPDELRIARDTGGNCVSHFAALLNLPKTLEALWRLGMSKWVTNKTMQTPIAIMDGVTYTDSRTILIHAAYRKRALFPSMGLLGPAMATQPDFKDHPDVETLHKQLLKRDFTAARVLARDLVTKNIPHAEPLYALLQMRMGYDIGIVEVWFEQYEGKAENLPSLHPLYFFLKYLTWKQRQTRQPASKGKGHGTKGGGSALAGGADMERLRAASALRIFRFFPSFADRWLDDTDCVDKEVQAEGLDLVTEITGENEQRFVEGDEGGHSPSGGAGGEGDEGADEDDDLMREEGPDPLITEWNEFKKANGVDAPSMDRLLHMIGLEDVKRRAMNIIRDIQMEKKRTEMGVKVNANTTMNFLFVGNPGTGKTTAATHFSGVLAELGYRKNPTPILTSANEILNKCPKEFPKLVDSAKGGTLFIDEAYQLKPSAKGSAPNAANGILDTLMKAAEEQKDETSFILAGYKSDIEEMFKYNDGLPSRFPNEIAFEDYSVPQLRKILVAEVKGRGFRLQSRRVCGCVLSKVAARRIGKGRGRKGFGNARSVRNFLDIAVNNQKARIGAAFASKVGGGRGGDGGHAMASADELVTLTRDDVLGKRPDPASSPHLQELEQMIGLRAVKETVKGLMAVQLQNYDAETSGEPPQDVALNRLFVGNPGTGKTTVARIYGNILRDFGFLSNGEVISVTASDLLGAAVGVSGEKTADVINSAHGKVLFIDEAYCLDPLRAGGNMGGASYGAEVLDTIVQKVDGAAGSDIAVILAGYRSEIEGMIRNANPGLKRRFQPEDALVFEDYSDDELEIILVRMTQSSGLLVMPEVATAVVQSLSLTRRLGQFGNAGAVANMLSKAKANRAKRLEAEARSQAAAGPSAKPMTGAARKLLILSDFLGETKDPATSLKRAFEGLQNVAFIEKYMKEFEHIVKGAIKEGRSPATLCANYHFVFHGTAGTGKTTVARRFGALMKGMDLLPHDKVTVTTGTNLQGFYVGETKKKVLEIMKEARGGILLIDEAVGLVNQRGSWGQEALQALVDNMSSAEFNGSLMCIFAGSDADIDHLFANVTDGFRSRFDKVRIKFPTWTGAQAADATVHHLKESEGKSFTSSAVKQLHLQFTALAKLPGWASAKDVYETVIPELQKQRYVRLWTESEAKEKENAQPGAASTAAHGGTVPPFTTGDVQVVFTPLLKTRKKLEGNTHQQPSGAQPLRTLQAALSPTPAPAPTPAPTAYTPQPGPPSSSSSSSGESFSETESESDQDNMETFLSSDSDICLTGHAGLGDSDPEIDMAAEVFEKETGITAKERAFQNTRAFNPRRAHAAKLREQRAAKLKAETEKKQLKQAVEQATRNAKKQQRKLIKAQELLKAKARQEKEERRRRHQEKKERKAERKAAKKIPPPPPAGLLTPPAPMSPGADTNDMPPPPPEPPQPQMHQPQIQTIHKTAVKEKYVDEEGEDDEEAFMVALEEACAELGYSLDELLQILQDSSGWPQDLLNLVMTKTGCMDPRKVSERLEPQRQKLLTKVQQLIAERERVKEEEERKVQEKIRAQGRCPMNFDWLPVNGGYRCAGGTHFISHADVKNL</sequence>
<feature type="region of interest" description="Disordered" evidence="9">
    <location>
        <begin position="2537"/>
        <end position="2590"/>
    </location>
</feature>
<feature type="compositionally biased region" description="Pro residues" evidence="9">
    <location>
        <begin position="2740"/>
        <end position="2750"/>
    </location>
</feature>
<gene>
    <name evidence="11" type="ORF">Cvel_6756</name>
</gene>
<dbReference type="Pfam" id="PF17866">
    <property type="entry name" value="AAA_lid_6"/>
    <property type="match status" value="1"/>
</dbReference>
<feature type="domain" description="RanBP2-type" evidence="10">
    <location>
        <begin position="973"/>
        <end position="1002"/>
    </location>
</feature>
<feature type="region of interest" description="Disordered" evidence="9">
    <location>
        <begin position="1514"/>
        <end position="1533"/>
    </location>
</feature>
<feature type="region of interest" description="Disordered" evidence="9">
    <location>
        <begin position="2651"/>
        <end position="2756"/>
    </location>
</feature>
<feature type="region of interest" description="Disordered" evidence="9">
    <location>
        <begin position="2476"/>
        <end position="2499"/>
    </location>
</feature>
<feature type="region of interest" description="Disordered" evidence="9">
    <location>
        <begin position="1085"/>
        <end position="1145"/>
    </location>
</feature>
<feature type="compositionally biased region" description="Basic and acidic residues" evidence="9">
    <location>
        <begin position="2702"/>
        <end position="2711"/>
    </location>
</feature>
<dbReference type="PhylomeDB" id="A0A0G4HGQ9"/>
<protein>
    <recommendedName>
        <fullName evidence="10">RanBP2-type domain-containing protein</fullName>
    </recommendedName>
</protein>
<feature type="compositionally biased region" description="Basic residues" evidence="9">
    <location>
        <begin position="2670"/>
        <end position="2679"/>
    </location>
</feature>
<keyword evidence="3" id="KW-0547">Nucleotide-binding</keyword>
<keyword evidence="2" id="KW-0479">Metal-binding</keyword>
<evidence type="ECO:0000256" key="9">
    <source>
        <dbReference type="SAM" id="MobiDB-lite"/>
    </source>
</evidence>
<dbReference type="InterPro" id="IPR041627">
    <property type="entry name" value="AAA_lid_6"/>
</dbReference>
<dbReference type="InterPro" id="IPR000641">
    <property type="entry name" value="CbxX/CfxQ"/>
</dbReference>
<evidence type="ECO:0000259" key="10">
    <source>
        <dbReference type="PROSITE" id="PS50199"/>
    </source>
</evidence>
<evidence type="ECO:0000256" key="2">
    <source>
        <dbReference type="ARBA" id="ARBA00022723"/>
    </source>
</evidence>
<accession>A0A0G4HGQ9</accession>
<keyword evidence="5" id="KW-0862">Zinc</keyword>
<dbReference type="Gene3D" id="1.10.8.60">
    <property type="match status" value="2"/>
</dbReference>
<evidence type="ECO:0000256" key="3">
    <source>
        <dbReference type="ARBA" id="ARBA00022741"/>
    </source>
</evidence>
<dbReference type="GO" id="GO:0005524">
    <property type="term" value="F:ATP binding"/>
    <property type="evidence" value="ECO:0007669"/>
    <property type="project" value="UniProtKB-KW"/>
</dbReference>
<feature type="region of interest" description="Disordered" evidence="9">
    <location>
        <begin position="918"/>
        <end position="971"/>
    </location>
</feature>
<feature type="compositionally biased region" description="Low complexity" evidence="9">
    <location>
        <begin position="923"/>
        <end position="944"/>
    </location>
</feature>
<evidence type="ECO:0000256" key="4">
    <source>
        <dbReference type="ARBA" id="ARBA00022771"/>
    </source>
</evidence>
<feature type="compositionally biased region" description="Basic and acidic residues" evidence="9">
    <location>
        <begin position="2683"/>
        <end position="2695"/>
    </location>
</feature>
<feature type="compositionally biased region" description="Acidic residues" evidence="9">
    <location>
        <begin position="1106"/>
        <end position="1123"/>
    </location>
</feature>
<keyword evidence="6" id="KW-0067">ATP-binding</keyword>
<feature type="compositionally biased region" description="Acidic residues" evidence="9">
    <location>
        <begin position="2571"/>
        <end position="2581"/>
    </location>
</feature>
<dbReference type="SMART" id="SM00382">
    <property type="entry name" value="AAA"/>
    <property type="match status" value="3"/>
</dbReference>
<dbReference type="PANTHER" id="PTHR43392">
    <property type="entry name" value="AAA-TYPE ATPASE FAMILY PROTEIN / ANKYRIN REPEAT FAMILY PROTEIN"/>
    <property type="match status" value="1"/>
</dbReference>
<feature type="compositionally biased region" description="Acidic residues" evidence="9">
    <location>
        <begin position="1607"/>
        <end position="1619"/>
    </location>
</feature>
<dbReference type="GO" id="GO:0016887">
    <property type="term" value="F:ATP hydrolysis activity"/>
    <property type="evidence" value="ECO:0007669"/>
    <property type="project" value="InterPro"/>
</dbReference>
<feature type="region of interest" description="Disordered" evidence="9">
    <location>
        <begin position="245"/>
        <end position="264"/>
    </location>
</feature>
<dbReference type="InterPro" id="IPR003959">
    <property type="entry name" value="ATPase_AAA_core"/>
</dbReference>
<dbReference type="Pfam" id="PF00004">
    <property type="entry name" value="AAA"/>
    <property type="match status" value="3"/>
</dbReference>
<feature type="compositionally biased region" description="Basic and acidic residues" evidence="9">
    <location>
        <begin position="1586"/>
        <end position="1597"/>
    </location>
</feature>